<name>A0AC34REM0_9BILA</name>
<evidence type="ECO:0000313" key="2">
    <source>
        <dbReference type="WBParaSite" id="JU765_v2.g6165.t1"/>
    </source>
</evidence>
<reference evidence="2" key="1">
    <citation type="submission" date="2022-11" db="UniProtKB">
        <authorList>
            <consortium name="WormBaseParasite"/>
        </authorList>
    </citation>
    <scope>IDENTIFICATION</scope>
</reference>
<accession>A0AC34REM0</accession>
<dbReference type="Proteomes" id="UP000887576">
    <property type="component" value="Unplaced"/>
</dbReference>
<evidence type="ECO:0000313" key="1">
    <source>
        <dbReference type="Proteomes" id="UP000887576"/>
    </source>
</evidence>
<organism evidence="1 2">
    <name type="scientific">Panagrolaimus sp. JU765</name>
    <dbReference type="NCBI Taxonomy" id="591449"/>
    <lineage>
        <taxon>Eukaryota</taxon>
        <taxon>Metazoa</taxon>
        <taxon>Ecdysozoa</taxon>
        <taxon>Nematoda</taxon>
        <taxon>Chromadorea</taxon>
        <taxon>Rhabditida</taxon>
        <taxon>Tylenchina</taxon>
        <taxon>Panagrolaimomorpha</taxon>
        <taxon>Panagrolaimoidea</taxon>
        <taxon>Panagrolaimidae</taxon>
        <taxon>Panagrolaimus</taxon>
    </lineage>
</organism>
<dbReference type="WBParaSite" id="JU765_v2.g6165.t1">
    <property type="protein sequence ID" value="JU765_v2.g6165.t1"/>
    <property type="gene ID" value="JU765_v2.g6165"/>
</dbReference>
<proteinExistence type="predicted"/>
<sequence length="119" mass="13294">MTKDEIIENDKITLKLIPASARTHEFQFAPSTSAAEVCQHVFDNWPTEWEDDRVAVASLLKLIYHGRFLHGSVTLNALSLPVGKTTVMHLVTRENLPEPNGSDSIKKAKRSSCCRCNIC</sequence>
<protein>
    <submittedName>
        <fullName evidence="2">UBL3-like ubiquitin domain-containing protein</fullName>
    </submittedName>
</protein>